<organism evidence="2 3">
    <name type="scientific">Ruegeria sediminis</name>
    <dbReference type="NCBI Taxonomy" id="2583820"/>
    <lineage>
        <taxon>Bacteria</taxon>
        <taxon>Pseudomonadati</taxon>
        <taxon>Pseudomonadota</taxon>
        <taxon>Alphaproteobacteria</taxon>
        <taxon>Rhodobacterales</taxon>
        <taxon>Roseobacteraceae</taxon>
        <taxon>Ruegeria</taxon>
    </lineage>
</organism>
<reference evidence="2 3" key="1">
    <citation type="submission" date="2019-05" db="EMBL/GenBank/DDBJ databases">
        <title>Ruegeria sp. nov., isolated from tidal flat.</title>
        <authorList>
            <person name="Kim W."/>
        </authorList>
    </citation>
    <scope>NUCLEOTIDE SEQUENCE [LARGE SCALE GENOMIC DNA]</scope>
    <source>
        <strain evidence="2 3">CAU 1488</strain>
    </source>
</reference>
<accession>A0ABY2X2U1</accession>
<proteinExistence type="predicted"/>
<feature type="transmembrane region" description="Helical" evidence="1">
    <location>
        <begin position="6"/>
        <end position="30"/>
    </location>
</feature>
<dbReference type="EMBL" id="VCPD01000001">
    <property type="protein sequence ID" value="TMV09692.1"/>
    <property type="molecule type" value="Genomic_DNA"/>
</dbReference>
<evidence type="ECO:0000313" key="2">
    <source>
        <dbReference type="EMBL" id="TMV09692.1"/>
    </source>
</evidence>
<sequence>MAVVTTADWAIIISMASLAVSIAGFVWNIWSKFIYPKPKVRVGMSNKIAIGDGWEPAPRCISLSAVNHGPGEITIHSAIARPRWKWYRRKGRTYAMLNPLTNWPYNETTDGPFSGGLPKTLRVGETFDAHFIRSRRWFDRGDLIRFGFTDSFGRNHWAPMKHSKSVRAEIESDETLERFNSEA</sequence>
<comment type="caution">
    <text evidence="2">The sequence shown here is derived from an EMBL/GenBank/DDBJ whole genome shotgun (WGS) entry which is preliminary data.</text>
</comment>
<evidence type="ECO:0000313" key="3">
    <source>
        <dbReference type="Proteomes" id="UP001193035"/>
    </source>
</evidence>
<gene>
    <name evidence="2" type="ORF">FGK63_01075</name>
</gene>
<keyword evidence="3" id="KW-1185">Reference proteome</keyword>
<name>A0ABY2X2U1_9RHOB</name>
<keyword evidence="1" id="KW-1133">Transmembrane helix</keyword>
<keyword evidence="1" id="KW-0472">Membrane</keyword>
<keyword evidence="1" id="KW-0812">Transmembrane</keyword>
<protein>
    <submittedName>
        <fullName evidence="2">Uncharacterized protein</fullName>
    </submittedName>
</protein>
<dbReference type="Proteomes" id="UP001193035">
    <property type="component" value="Unassembled WGS sequence"/>
</dbReference>
<evidence type="ECO:0000256" key="1">
    <source>
        <dbReference type="SAM" id="Phobius"/>
    </source>
</evidence>